<dbReference type="Gene3D" id="3.40.50.2000">
    <property type="entry name" value="Glycogen Phosphorylase B"/>
    <property type="match status" value="2"/>
</dbReference>
<dbReference type="GO" id="GO:0009103">
    <property type="term" value="P:lipopolysaccharide biosynthetic process"/>
    <property type="evidence" value="ECO:0007669"/>
    <property type="project" value="TreeGrafter"/>
</dbReference>
<accession>A0A163SGF8</accession>
<dbReference type="PANTHER" id="PTHR46401:SF2">
    <property type="entry name" value="GLYCOSYLTRANSFERASE WBBK-RELATED"/>
    <property type="match status" value="1"/>
</dbReference>
<dbReference type="PANTHER" id="PTHR46401">
    <property type="entry name" value="GLYCOSYLTRANSFERASE WBBK-RELATED"/>
    <property type="match status" value="1"/>
</dbReference>
<dbReference type="CDD" id="cd03801">
    <property type="entry name" value="GT4_PimA-like"/>
    <property type="match status" value="1"/>
</dbReference>
<dbReference type="SUPFAM" id="SSF53756">
    <property type="entry name" value="UDP-Glycosyltransferase/glycogen phosphorylase"/>
    <property type="match status" value="1"/>
</dbReference>
<sequence length="391" mass="45555">MKKILVLNHFPTVIPPTSGGTLRYFHIYEELSKFYDVTLLSQTYGHKQGVFQYSQTFREYKVPKDPYYYNKVVQKLQHNELTYEFAMIIQTELANYPTLYKKLYDSLYPLCHLIVHESPFLVEVDSYIRKDHKPRVYNSHNHEYMLADQIWRNEKARNYLPALFKLEKKLVKCADLVFSTSETEKDHFIKMYKANPAKVKIAPNGIDPYGWLLRKEKYNQKPLAFFIGADYPPNIESVDFILHHLADKCTEINFVIAGGCCVPFSHFTTKPNVKLLGRVRNKQKIKLFSESDLAINPMFTGAGVNLKTLEYLSAGVPLFSTLCGVRGLDLTNMKHYIHTEREDFAYKLNRYSNDPNLLQKVATDGQHYINKNYSWNSIVEKMKIEIDALLS</sequence>
<name>A0A163SGF8_9BACL</name>
<keyword evidence="1" id="KW-0808">Transferase</keyword>
<dbReference type="OrthoDB" id="9802525at2"/>
<evidence type="ECO:0000313" key="4">
    <source>
        <dbReference type="Proteomes" id="UP000076567"/>
    </source>
</evidence>
<gene>
    <name evidence="3" type="ORF">AWM68_01765</name>
</gene>
<evidence type="ECO:0000313" key="3">
    <source>
        <dbReference type="EMBL" id="KZE69019.1"/>
    </source>
</evidence>
<keyword evidence="4" id="KW-1185">Reference proteome</keyword>
<dbReference type="Pfam" id="PF13692">
    <property type="entry name" value="Glyco_trans_1_4"/>
    <property type="match status" value="1"/>
</dbReference>
<organism evidence="3 4">
    <name type="scientific">Fictibacillus phosphorivorans</name>
    <dbReference type="NCBI Taxonomy" id="1221500"/>
    <lineage>
        <taxon>Bacteria</taxon>
        <taxon>Bacillati</taxon>
        <taxon>Bacillota</taxon>
        <taxon>Bacilli</taxon>
        <taxon>Bacillales</taxon>
        <taxon>Fictibacillaceae</taxon>
        <taxon>Fictibacillus</taxon>
    </lineage>
</organism>
<comment type="caution">
    <text evidence="3">The sequence shown here is derived from an EMBL/GenBank/DDBJ whole genome shotgun (WGS) entry which is preliminary data.</text>
</comment>
<evidence type="ECO:0000256" key="1">
    <source>
        <dbReference type="ARBA" id="ARBA00022679"/>
    </source>
</evidence>
<proteinExistence type="predicted"/>
<feature type="domain" description="Glycosyltransferase subfamily 4-like N-terminal" evidence="2">
    <location>
        <begin position="118"/>
        <end position="208"/>
    </location>
</feature>
<dbReference type="InterPro" id="IPR028098">
    <property type="entry name" value="Glyco_trans_4-like_N"/>
</dbReference>
<reference evidence="4" key="1">
    <citation type="submission" date="2016-01" db="EMBL/GenBank/DDBJ databases">
        <title>Draft genome of Chromobacterium sp. F49.</title>
        <authorList>
            <person name="Hong K.W."/>
        </authorList>
    </citation>
    <scope>NUCLEOTIDE SEQUENCE [LARGE SCALE GENOMIC DNA]</scope>
    <source>
        <strain evidence="4">P7IIIA</strain>
    </source>
</reference>
<dbReference type="EMBL" id="LRFC01000001">
    <property type="protein sequence ID" value="KZE69019.1"/>
    <property type="molecule type" value="Genomic_DNA"/>
</dbReference>
<protein>
    <recommendedName>
        <fullName evidence="2">Glycosyltransferase subfamily 4-like N-terminal domain-containing protein</fullName>
    </recommendedName>
</protein>
<dbReference type="Pfam" id="PF13439">
    <property type="entry name" value="Glyco_transf_4"/>
    <property type="match status" value="1"/>
</dbReference>
<dbReference type="RefSeq" id="WP_066236366.1">
    <property type="nucleotide sequence ID" value="NZ_LRFC01000001.1"/>
</dbReference>
<dbReference type="GO" id="GO:0016757">
    <property type="term" value="F:glycosyltransferase activity"/>
    <property type="evidence" value="ECO:0007669"/>
    <property type="project" value="TreeGrafter"/>
</dbReference>
<evidence type="ECO:0000259" key="2">
    <source>
        <dbReference type="Pfam" id="PF13439"/>
    </source>
</evidence>
<dbReference type="Proteomes" id="UP000076567">
    <property type="component" value="Unassembled WGS sequence"/>
</dbReference>
<dbReference type="AlphaFoldDB" id="A0A163SGF8"/>